<sequence length="309" mass="32243">MTERAAGIDCGTNTIKLLVADLDPDTGELSELVRTARMVRLGQGVDASGTLHPDALERVLTAVDEYAGLLREHDASRLRFCATSAVRDATNRDVLVDGVRERLGVTPEVLSGDEEARLSFAGATRGLGDVPAPVLVVDIGGGSTELVLGHGTTVDAAHSLDVGSVRMTERFLATDPPSSEEREALVRSVDDALDTLPGHGVDLSTARTVVAVSGTGLTVAAAVLDLPALDRDLVDRRVVPVAGVHEAADRLAAMTVAQRRALSYMHPGRADVIGAGALILSRVLARVPADELAVSVSDILDGITWSALS</sequence>
<keyword evidence="2" id="KW-0378">Hydrolase</keyword>
<dbReference type="InterPro" id="IPR050273">
    <property type="entry name" value="GppA/Ppx_hydrolase"/>
</dbReference>
<dbReference type="EC" id="3.6.1.40" evidence="2"/>
<dbReference type="InterPro" id="IPR043129">
    <property type="entry name" value="ATPase_NBD"/>
</dbReference>
<dbReference type="Gene3D" id="3.30.420.40">
    <property type="match status" value="1"/>
</dbReference>
<dbReference type="PANTHER" id="PTHR30005">
    <property type="entry name" value="EXOPOLYPHOSPHATASE"/>
    <property type="match status" value="1"/>
</dbReference>
<gene>
    <name evidence="2" type="ORF">J2S63_003380</name>
</gene>
<dbReference type="CDD" id="cd24054">
    <property type="entry name" value="ASKHA_NBD_AaPPX-GppA_MtPPX2-like"/>
    <property type="match status" value="1"/>
</dbReference>
<dbReference type="EMBL" id="JAVDYG010000001">
    <property type="protein sequence ID" value="MDR7363827.1"/>
    <property type="molecule type" value="Genomic_DNA"/>
</dbReference>
<evidence type="ECO:0000313" key="3">
    <source>
        <dbReference type="Proteomes" id="UP001183648"/>
    </source>
</evidence>
<keyword evidence="3" id="KW-1185">Reference proteome</keyword>
<dbReference type="GO" id="GO:0008894">
    <property type="term" value="F:guanosine-5'-triphosphate,3'-diphosphate diphosphatase activity"/>
    <property type="evidence" value="ECO:0007669"/>
    <property type="project" value="UniProtKB-EC"/>
</dbReference>
<dbReference type="RefSeq" id="WP_310304690.1">
    <property type="nucleotide sequence ID" value="NZ_BAAAPS010000005.1"/>
</dbReference>
<protein>
    <submittedName>
        <fullName evidence="2">Exopolyphosphatase/guanosine-5'-triphosphate, 3'-diphosphate pyrophosphatase</fullName>
        <ecNumber evidence="2">3.6.1.11</ecNumber>
        <ecNumber evidence="2">3.6.1.40</ecNumber>
    </submittedName>
</protein>
<feature type="domain" description="Ppx/GppA phosphatase N-terminal" evidence="1">
    <location>
        <begin position="26"/>
        <end position="297"/>
    </location>
</feature>
<comment type="caution">
    <text evidence="2">The sequence shown here is derived from an EMBL/GenBank/DDBJ whole genome shotgun (WGS) entry which is preliminary data.</text>
</comment>
<reference evidence="2 3" key="1">
    <citation type="submission" date="2023-07" db="EMBL/GenBank/DDBJ databases">
        <title>Sequencing the genomes of 1000 actinobacteria strains.</title>
        <authorList>
            <person name="Klenk H.-P."/>
        </authorList>
    </citation>
    <scope>NUCLEOTIDE SEQUENCE [LARGE SCALE GENOMIC DNA]</scope>
    <source>
        <strain evidence="2 3">DSM 19426</strain>
    </source>
</reference>
<accession>A0ABU2BZJ3</accession>
<dbReference type="Gene3D" id="3.30.420.150">
    <property type="entry name" value="Exopolyphosphatase. Domain 2"/>
    <property type="match status" value="1"/>
</dbReference>
<organism evidence="2 3">
    <name type="scientific">Nocardioides marmoribigeumensis</name>
    <dbReference type="NCBI Taxonomy" id="433649"/>
    <lineage>
        <taxon>Bacteria</taxon>
        <taxon>Bacillati</taxon>
        <taxon>Actinomycetota</taxon>
        <taxon>Actinomycetes</taxon>
        <taxon>Propionibacteriales</taxon>
        <taxon>Nocardioidaceae</taxon>
        <taxon>Nocardioides</taxon>
    </lineage>
</organism>
<name>A0ABU2BZJ3_9ACTN</name>
<evidence type="ECO:0000259" key="1">
    <source>
        <dbReference type="Pfam" id="PF02541"/>
    </source>
</evidence>
<dbReference type="Proteomes" id="UP001183648">
    <property type="component" value="Unassembled WGS sequence"/>
</dbReference>
<dbReference type="Pfam" id="PF02541">
    <property type="entry name" value="Ppx-GppA"/>
    <property type="match status" value="1"/>
</dbReference>
<dbReference type="InterPro" id="IPR003695">
    <property type="entry name" value="Ppx_GppA_N"/>
</dbReference>
<evidence type="ECO:0000313" key="2">
    <source>
        <dbReference type="EMBL" id="MDR7363827.1"/>
    </source>
</evidence>
<dbReference type="SUPFAM" id="SSF53067">
    <property type="entry name" value="Actin-like ATPase domain"/>
    <property type="match status" value="2"/>
</dbReference>
<proteinExistence type="predicted"/>
<dbReference type="GO" id="GO:0004309">
    <property type="term" value="F:exopolyphosphatase activity"/>
    <property type="evidence" value="ECO:0007669"/>
    <property type="project" value="UniProtKB-EC"/>
</dbReference>
<dbReference type="PANTHER" id="PTHR30005:SF13">
    <property type="entry name" value="EXOPOLYPHOSPHATASE 2"/>
    <property type="match status" value="1"/>
</dbReference>
<dbReference type="EC" id="3.6.1.11" evidence="2"/>